<evidence type="ECO:0000313" key="2">
    <source>
        <dbReference type="Proteomes" id="UP000014680"/>
    </source>
</evidence>
<reference evidence="1 2" key="1">
    <citation type="submission" date="2012-10" db="EMBL/GenBank/DDBJ databases">
        <authorList>
            <person name="Zafar N."/>
            <person name="Inman J."/>
            <person name="Hall N."/>
            <person name="Lorenzi H."/>
            <person name="Caler E."/>
        </authorList>
    </citation>
    <scope>NUCLEOTIDE SEQUENCE [LARGE SCALE GENOMIC DNA]</scope>
    <source>
        <strain evidence="1 2">IP1</strain>
    </source>
</reference>
<dbReference type="GeneID" id="14892608"/>
<sequence length="220" mass="24133">FSILIPDSVTSIDKFAFMGCPLTSIVLSKNLHSLPDCVFYGNHLVSYTVPDNIQSLGTKVFGQLSDDVFDTPQNVNISALTSIELSDNVTSIGDEAFSGLDKLVHIKLSSKLTELPDAAFANNYSLKSVVIPMSVTKIGYKCFTGCPLDGEKVFKIPKNVEVIEIGAFGNCKALKEIILPPKLMYVDEKLAFEGCDNLKKIVYPKNYGNNIAFDDIYNDD</sequence>
<dbReference type="OrthoDB" id="4691307at2759"/>
<dbReference type="InterPro" id="IPR032675">
    <property type="entry name" value="LRR_dom_sf"/>
</dbReference>
<dbReference type="InterPro" id="IPR053139">
    <property type="entry name" value="Surface_bspA-like"/>
</dbReference>
<dbReference type="KEGG" id="eiv:EIN_239930"/>
<name>A0A0A1UFU2_ENTIV</name>
<evidence type="ECO:0000313" key="1">
    <source>
        <dbReference type="EMBL" id="ELP93643.1"/>
    </source>
</evidence>
<feature type="non-terminal residue" evidence="1">
    <location>
        <position position="1"/>
    </location>
</feature>
<dbReference type="SUPFAM" id="SSF52058">
    <property type="entry name" value="L domain-like"/>
    <property type="match status" value="1"/>
</dbReference>
<dbReference type="InterPro" id="IPR026906">
    <property type="entry name" value="LRR_5"/>
</dbReference>
<protein>
    <recommendedName>
        <fullName evidence="3">Leucine rich repeat containing protein BspA family protein</fullName>
    </recommendedName>
</protein>
<dbReference type="AlphaFoldDB" id="A0A0A1UFU2"/>
<organism evidence="1 2">
    <name type="scientific">Entamoeba invadens IP1</name>
    <dbReference type="NCBI Taxonomy" id="370355"/>
    <lineage>
        <taxon>Eukaryota</taxon>
        <taxon>Amoebozoa</taxon>
        <taxon>Evosea</taxon>
        <taxon>Archamoebae</taxon>
        <taxon>Mastigamoebida</taxon>
        <taxon>Entamoebidae</taxon>
        <taxon>Entamoeba</taxon>
    </lineage>
</organism>
<dbReference type="EMBL" id="KB206281">
    <property type="protein sequence ID" value="ELP93643.1"/>
    <property type="molecule type" value="Genomic_DNA"/>
</dbReference>
<dbReference type="Proteomes" id="UP000014680">
    <property type="component" value="Unassembled WGS sequence"/>
</dbReference>
<accession>A0A0A1UFU2</accession>
<dbReference type="Pfam" id="PF13306">
    <property type="entry name" value="LRR_5"/>
    <property type="match status" value="3"/>
</dbReference>
<gene>
    <name evidence="1" type="ORF">EIN_239930</name>
</gene>
<dbReference type="VEuPathDB" id="AmoebaDB:EIN_239930"/>
<dbReference type="RefSeq" id="XP_004260414.1">
    <property type="nucleotide sequence ID" value="XM_004260366.1"/>
</dbReference>
<dbReference type="Gene3D" id="3.80.10.10">
    <property type="entry name" value="Ribonuclease Inhibitor"/>
    <property type="match status" value="2"/>
</dbReference>
<dbReference type="PANTHER" id="PTHR45661:SF3">
    <property type="entry name" value="IG-LIKE DOMAIN-CONTAINING PROTEIN"/>
    <property type="match status" value="1"/>
</dbReference>
<keyword evidence="2" id="KW-1185">Reference proteome</keyword>
<evidence type="ECO:0008006" key="3">
    <source>
        <dbReference type="Google" id="ProtNLM"/>
    </source>
</evidence>
<dbReference type="PANTHER" id="PTHR45661">
    <property type="entry name" value="SURFACE ANTIGEN"/>
    <property type="match status" value="1"/>
</dbReference>
<proteinExistence type="predicted"/>